<dbReference type="GO" id="GO:0016798">
    <property type="term" value="F:hydrolase activity, acting on glycosyl bonds"/>
    <property type="evidence" value="ECO:0007669"/>
    <property type="project" value="UniProtKB-KW"/>
</dbReference>
<evidence type="ECO:0000256" key="1">
    <source>
        <dbReference type="ARBA" id="ARBA00022801"/>
    </source>
</evidence>
<comment type="caution">
    <text evidence="4">The sequence shown here is derived from an EMBL/GenBank/DDBJ whole genome shotgun (WGS) entry which is preliminary data.</text>
</comment>
<dbReference type="PANTHER" id="PTHR10357">
    <property type="entry name" value="ALPHA-AMYLASE FAMILY MEMBER"/>
    <property type="match status" value="1"/>
</dbReference>
<dbReference type="InterPro" id="IPR045857">
    <property type="entry name" value="O16G_dom_2"/>
</dbReference>
<name>S1NFJ2_9ENTE</name>
<dbReference type="InterPro" id="IPR006047">
    <property type="entry name" value="GH13_cat_dom"/>
</dbReference>
<dbReference type="STRING" id="1121865.OMW_00325"/>
<keyword evidence="1" id="KW-0378">Hydrolase</keyword>
<gene>
    <name evidence="4" type="ORF">I568_00923</name>
</gene>
<organism evidence="4 5">
    <name type="scientific">Enterococcus columbae DSM 7374 = ATCC 51263</name>
    <dbReference type="NCBI Taxonomy" id="1121865"/>
    <lineage>
        <taxon>Bacteria</taxon>
        <taxon>Bacillati</taxon>
        <taxon>Bacillota</taxon>
        <taxon>Bacilli</taxon>
        <taxon>Lactobacillales</taxon>
        <taxon>Enterococcaceae</taxon>
        <taxon>Enterococcus</taxon>
    </lineage>
</organism>
<dbReference type="SMART" id="SM00642">
    <property type="entry name" value="Aamy"/>
    <property type="match status" value="1"/>
</dbReference>
<dbReference type="Gene3D" id="3.20.20.80">
    <property type="entry name" value="Glycosidases"/>
    <property type="match status" value="1"/>
</dbReference>
<dbReference type="PANTHER" id="PTHR10357:SF210">
    <property type="entry name" value="MALTODEXTRIN GLUCOSIDASE"/>
    <property type="match status" value="1"/>
</dbReference>
<evidence type="ECO:0000256" key="2">
    <source>
        <dbReference type="ARBA" id="ARBA00023295"/>
    </source>
</evidence>
<protein>
    <recommendedName>
        <fullName evidence="3">Glycosyl hydrolase family 13 catalytic domain-containing protein</fullName>
    </recommendedName>
</protein>
<dbReference type="EMBL" id="ASWJ01000004">
    <property type="protein sequence ID" value="EOW84428.1"/>
    <property type="molecule type" value="Genomic_DNA"/>
</dbReference>
<reference evidence="4 5" key="1">
    <citation type="submission" date="2013-03" db="EMBL/GenBank/DDBJ databases">
        <title>The Genome Sequence of Enterococcus columbae ATCC_51263 (PacBio/Illumina hybrid assembly).</title>
        <authorList>
            <consortium name="The Broad Institute Genomics Platform"/>
            <consortium name="The Broad Institute Genome Sequencing Center for Infectious Disease"/>
            <person name="Earl A."/>
            <person name="Russ C."/>
            <person name="Gilmore M."/>
            <person name="Surin D."/>
            <person name="Walker B."/>
            <person name="Young S."/>
            <person name="Zeng Q."/>
            <person name="Gargeya S."/>
            <person name="Fitzgerald M."/>
            <person name="Haas B."/>
            <person name="Abouelleil A."/>
            <person name="Allen A.W."/>
            <person name="Alvarado L."/>
            <person name="Arachchi H.M."/>
            <person name="Berlin A.M."/>
            <person name="Chapman S.B."/>
            <person name="Gainer-Dewar J."/>
            <person name="Goldberg J."/>
            <person name="Griggs A."/>
            <person name="Gujja S."/>
            <person name="Hansen M."/>
            <person name="Howarth C."/>
            <person name="Imamovic A."/>
            <person name="Ireland A."/>
            <person name="Larimer J."/>
            <person name="McCowan C."/>
            <person name="Murphy C."/>
            <person name="Pearson M."/>
            <person name="Poon T.W."/>
            <person name="Priest M."/>
            <person name="Roberts A."/>
            <person name="Saif S."/>
            <person name="Shea T."/>
            <person name="Sisk P."/>
            <person name="Sykes S."/>
            <person name="Wortman J."/>
            <person name="Nusbaum C."/>
            <person name="Birren B."/>
        </authorList>
    </citation>
    <scope>NUCLEOTIDE SEQUENCE [LARGE SCALE GENOMIC DNA]</scope>
    <source>
        <strain evidence="4 5">ATCC 51263</strain>
    </source>
</reference>
<dbReference type="Pfam" id="PF00128">
    <property type="entry name" value="Alpha-amylase"/>
    <property type="match status" value="1"/>
</dbReference>
<evidence type="ECO:0000313" key="4">
    <source>
        <dbReference type="EMBL" id="EOW84428.1"/>
    </source>
</evidence>
<dbReference type="PATRIC" id="fig|1121865.3.peg.318"/>
<evidence type="ECO:0000259" key="3">
    <source>
        <dbReference type="SMART" id="SM00642"/>
    </source>
</evidence>
<dbReference type="OrthoDB" id="9805159at2"/>
<proteinExistence type="predicted"/>
<dbReference type="SUPFAM" id="SSF51445">
    <property type="entry name" value="(Trans)glycosidases"/>
    <property type="match status" value="1"/>
</dbReference>
<dbReference type="eggNOG" id="COG0366">
    <property type="taxonomic scope" value="Bacteria"/>
</dbReference>
<dbReference type="InterPro" id="IPR017853">
    <property type="entry name" value="GH"/>
</dbReference>
<dbReference type="CDD" id="cd11338">
    <property type="entry name" value="AmyAc_CMD"/>
    <property type="match status" value="1"/>
</dbReference>
<accession>S1NFJ2</accession>
<dbReference type="Gene3D" id="3.90.400.10">
    <property type="entry name" value="Oligo-1,6-glucosidase, Domain 2"/>
    <property type="match status" value="1"/>
</dbReference>
<dbReference type="RefSeq" id="WP_016182490.1">
    <property type="nucleotide sequence ID" value="NZ_JXKI01000002.1"/>
</dbReference>
<dbReference type="GO" id="GO:0005975">
    <property type="term" value="P:carbohydrate metabolic process"/>
    <property type="evidence" value="ECO:0007669"/>
    <property type="project" value="InterPro"/>
</dbReference>
<evidence type="ECO:0000313" key="5">
    <source>
        <dbReference type="Proteomes" id="UP000014113"/>
    </source>
</evidence>
<keyword evidence="2" id="KW-0326">Glycosidase</keyword>
<sequence>MNIYYNAWSSKYKQPFGAVQAGKPVDFWLDVVHEQVQRVSLSIHKDGHQNHQISMQEIEKNRYHTQFTLEEGPGLYFYCFEIIYRENDLVKSLYYGTNEWGGVGSTYECVHDVWDYQLTCFESADPAPNWYRNSIFYQIFPDRFFNGNDQGIVAGKKPNSFIYGTYDDEPMYIKNASGEVVRWDFYGGNLKGIMQKIPYLKELGINALYLNPIFEARSNHRYDTANYFQIDSLLGTLDDFTLLVEELHKNDMHIILDGVFSHVGRHSQYFNYDGAYGKNNGAAQNPHSIYYDWFDFDHYPDEYKSWWGIKDLPQINKENKHYQQFIYGNKESVIAYWLSQGVDGWRLDVADELPDSFIKGIRACLARYPNKVLIGEVWEDASNKISYDHRRNYILGSHLHSVMNYPLREILLNTLLQESTPKKAAHQLMQLAENYPKDIFYNLFNNLGTHDTERILTKLNRNIRRLDQAIALLIFLPGVPCVYYGDEAGLLGGKDPENRKFFPWQHENQHIYQLWHKWLHFRMQEENLKEGEFAIFYDENLLGVIRYRNLQMNLLMVNLTSVNQHVEANRLTFLNTPNEVAQKIRLAVNELTILPQGLIDLTL</sequence>
<dbReference type="Proteomes" id="UP000014113">
    <property type="component" value="Unassembled WGS sequence"/>
</dbReference>
<feature type="domain" description="Glycosyl hydrolase family 13 catalytic" evidence="3">
    <location>
        <begin position="138"/>
        <end position="522"/>
    </location>
</feature>
<keyword evidence="5" id="KW-1185">Reference proteome</keyword>
<dbReference type="AlphaFoldDB" id="S1NFJ2"/>